<dbReference type="PANTHER" id="PTHR30383:SF24">
    <property type="entry name" value="THIOESTERASE 1_PROTEASE 1_LYSOPHOSPHOLIPASE L1"/>
    <property type="match status" value="1"/>
</dbReference>
<organism evidence="2 3">
    <name type="scientific">Sulfurospirillum cavolei</name>
    <dbReference type="NCBI Taxonomy" id="366522"/>
    <lineage>
        <taxon>Bacteria</taxon>
        <taxon>Pseudomonadati</taxon>
        <taxon>Campylobacterota</taxon>
        <taxon>Epsilonproteobacteria</taxon>
        <taxon>Campylobacterales</taxon>
        <taxon>Sulfurospirillaceae</taxon>
        <taxon>Sulfurospirillum</taxon>
    </lineage>
</organism>
<proteinExistence type="predicted"/>
<comment type="caution">
    <text evidence="2">The sequence shown here is derived from an EMBL/GenBank/DDBJ whole genome shotgun (WGS) entry which is preliminary data.</text>
</comment>
<dbReference type="Pfam" id="PF13472">
    <property type="entry name" value="Lipase_GDSL_2"/>
    <property type="match status" value="1"/>
</dbReference>
<evidence type="ECO:0000259" key="1">
    <source>
        <dbReference type="Pfam" id="PF13472"/>
    </source>
</evidence>
<dbReference type="EMBL" id="DLUG01000014">
    <property type="protein sequence ID" value="DAB37290.1"/>
    <property type="molecule type" value="Genomic_DNA"/>
</dbReference>
<dbReference type="STRING" id="366522.GCA_001548055_01806"/>
<reference evidence="2 3" key="1">
    <citation type="journal article" date="2017" name="Front. Microbiol.">
        <title>Comparative Genomic Analysis of the Class Epsilonproteobacteria and Proposed Reclassification to Epsilonbacteraeota (phyl. nov.).</title>
        <authorList>
            <person name="Waite D.W."/>
            <person name="Vanwonterghem I."/>
            <person name="Rinke C."/>
            <person name="Parks D.H."/>
            <person name="Zhang Y."/>
            <person name="Takai K."/>
            <person name="Sievert S.M."/>
            <person name="Simon J."/>
            <person name="Campbell B.J."/>
            <person name="Hanson T.E."/>
            <person name="Woyke T."/>
            <person name="Klotz M.G."/>
            <person name="Hugenholtz P."/>
        </authorList>
    </citation>
    <scope>NUCLEOTIDE SEQUENCE [LARGE SCALE GENOMIC DNA]</scope>
    <source>
        <strain evidence="2">UBA11420</strain>
    </source>
</reference>
<feature type="domain" description="SGNH hydrolase-type esterase" evidence="1">
    <location>
        <begin position="9"/>
        <end position="161"/>
    </location>
</feature>
<gene>
    <name evidence="2" type="ORF">CFH80_00410</name>
</gene>
<sequence>MPLNTKIVAFGDSLTQGYGVLPEQSYPAVLAEILHVDVVNEGVSGEMSAQGLARLSSVLDRTQPDILVLCHGGNDLLRQSDVRQTKANISAMVKLAQDRGIYVLLVGVATLDILRFSVPSFYYDIAKERSLVIEDESLKAIQENETLRGDAVHPNAQGYALMAEKIAFLLSEHYIPPLRP</sequence>
<dbReference type="InterPro" id="IPR036514">
    <property type="entry name" value="SGNH_hydro_sf"/>
</dbReference>
<dbReference type="Gene3D" id="3.40.50.1110">
    <property type="entry name" value="SGNH hydrolase"/>
    <property type="match status" value="1"/>
</dbReference>
<dbReference type="SUPFAM" id="SSF52266">
    <property type="entry name" value="SGNH hydrolase"/>
    <property type="match status" value="1"/>
</dbReference>
<dbReference type="InterPro" id="IPR051532">
    <property type="entry name" value="Ester_Hydrolysis_Enzymes"/>
</dbReference>
<dbReference type="Proteomes" id="UP000231638">
    <property type="component" value="Unassembled WGS sequence"/>
</dbReference>
<evidence type="ECO:0000313" key="2">
    <source>
        <dbReference type="EMBL" id="DAB37290.1"/>
    </source>
</evidence>
<dbReference type="PANTHER" id="PTHR30383">
    <property type="entry name" value="THIOESTERASE 1/PROTEASE 1/LYSOPHOSPHOLIPASE L1"/>
    <property type="match status" value="1"/>
</dbReference>
<protein>
    <submittedName>
        <fullName evidence="2">Arylesterase</fullName>
    </submittedName>
</protein>
<evidence type="ECO:0000313" key="3">
    <source>
        <dbReference type="Proteomes" id="UP000231638"/>
    </source>
</evidence>
<dbReference type="InterPro" id="IPR013830">
    <property type="entry name" value="SGNH_hydro"/>
</dbReference>
<dbReference type="GO" id="GO:0004622">
    <property type="term" value="F:phosphatidylcholine lysophospholipase activity"/>
    <property type="evidence" value="ECO:0007669"/>
    <property type="project" value="TreeGrafter"/>
</dbReference>
<accession>A0A2D3WDY2</accession>
<name>A0A2D3WDY2_9BACT</name>
<dbReference type="AlphaFoldDB" id="A0A2D3WDY2"/>